<keyword evidence="3" id="KW-1133">Transmembrane helix</keyword>
<sequence>METTKWPAITGLVVGTILLAREIPTTFAFDKPVHTAILALLSCAGVLIGGSRLLPKGAGRAHSGANYDSLPLEEIGHAHASREPSPSPADASVPVSLRELRVIFLSLALAISLRILILRQLLLNTQCARLGWEPLIPFMFALWDYWTVQRHRKQAIQDNLDRSAYDDIDHHISQAPYRYLLASFLVGFGGLIALSASSGASSTVICSASLRNRWYLSVSQLAGTMLDIVILLCTSKLLNRQDRRGPSGTALRFASVGFAALLSIICLAFVGGIYYLIADYDRHWISTIHPHYLSSALKLNVLICLAMISAIVSVFHVGVLTTSMVTVFCAVSTLTTASTWTNSHPFPPSSSGLGLLAIFMMIIGFAAYFHVETSSEKSVFSIQKTFTKIPSWFYVLLLSLFVVRTGKWATHDNSMSYHPIDILMFEASAVHENYVNQTQSSRTLEEAVKNYEKRYGRHPPPNFNFWYSYATARNSVVIDDFDSIHRDLEPFYSLTPEEIRLRTWKLISNEWNNAAGLSIRNGEMTVSPIVPGTHRWMLDGVMDMIKPFVDKLPDMDLAFNINDEPRVVIPFEEAESINSVGSTKSNLNNKAPRPMFSGGRADQWKAIPETPLEDRVFTDLGGQRNFYTYSNAICSSDSAARSRREWDRAGMCTSCTHPQSLGAFLANWTTAADICHQPDMADLHGFFISPAAFKGTHNLYPIFSQSKVQGFNDILFPSPWNYKDKVKYDPNDEYPDRPFTEKNNTLFWRGTTSEGISKGGHKWNGMARQRFIHQANDASRTAPKQALLLPQSSEKNSKLNYEMVPAAKMKELMSADVRIVREIARCDGADCDEQFSNFSPLLEPSDFQIHWKFKYLLDLDGAGFSGRFLPFLESKSLPFKAALFREWWDDRVTAWQHFVPLDIRGHGTWATLAYFAGIEGEINGKDYKVEPHEREGQLIADRGREWAGQVLRKEDMEIYLFRLLLEWGRITDDARDTLGYKKYL</sequence>
<evidence type="ECO:0000256" key="3">
    <source>
        <dbReference type="SAM" id="Phobius"/>
    </source>
</evidence>
<feature type="transmembrane region" description="Helical" evidence="3">
    <location>
        <begin position="392"/>
        <end position="410"/>
    </location>
</feature>
<keyword evidence="2" id="KW-0808">Transferase</keyword>
<organism evidence="5 6">
    <name type="scientific">Acrodontium crateriforme</name>
    <dbReference type="NCBI Taxonomy" id="150365"/>
    <lineage>
        <taxon>Eukaryota</taxon>
        <taxon>Fungi</taxon>
        <taxon>Dikarya</taxon>
        <taxon>Ascomycota</taxon>
        <taxon>Pezizomycotina</taxon>
        <taxon>Dothideomycetes</taxon>
        <taxon>Dothideomycetidae</taxon>
        <taxon>Mycosphaerellales</taxon>
        <taxon>Teratosphaeriaceae</taxon>
        <taxon>Acrodontium</taxon>
    </lineage>
</organism>
<dbReference type="AlphaFoldDB" id="A0AAQ3M6C7"/>
<keyword evidence="6" id="KW-1185">Reference proteome</keyword>
<feature type="transmembrane region" description="Helical" evidence="3">
    <location>
        <begin position="179"/>
        <end position="198"/>
    </location>
</feature>
<dbReference type="InterPro" id="IPR006598">
    <property type="entry name" value="CAP10"/>
</dbReference>
<dbReference type="PANTHER" id="PTHR12203:SF35">
    <property type="entry name" value="PROTEIN O-GLUCOSYLTRANSFERASE 1"/>
    <property type="match status" value="1"/>
</dbReference>
<dbReference type="Proteomes" id="UP001303373">
    <property type="component" value="Chromosome 8"/>
</dbReference>
<name>A0AAQ3M6C7_9PEZI</name>
<proteinExistence type="inferred from homology"/>
<dbReference type="InterPro" id="IPR051091">
    <property type="entry name" value="O-Glucosyltr/Glycosyltrsf_90"/>
</dbReference>
<comment type="similarity">
    <text evidence="1">Belongs to the glycosyltransferase 90 family.</text>
</comment>
<feature type="transmembrane region" description="Helical" evidence="3">
    <location>
        <begin position="353"/>
        <end position="371"/>
    </location>
</feature>
<feature type="transmembrane region" description="Helical" evidence="3">
    <location>
        <begin position="36"/>
        <end position="54"/>
    </location>
</feature>
<dbReference type="PANTHER" id="PTHR12203">
    <property type="entry name" value="KDEL LYS-ASP-GLU-LEU CONTAINING - RELATED"/>
    <property type="match status" value="1"/>
</dbReference>
<dbReference type="GO" id="GO:0016740">
    <property type="term" value="F:transferase activity"/>
    <property type="evidence" value="ECO:0007669"/>
    <property type="project" value="UniProtKB-KW"/>
</dbReference>
<evidence type="ECO:0000256" key="2">
    <source>
        <dbReference type="ARBA" id="ARBA00022679"/>
    </source>
</evidence>
<feature type="transmembrane region" description="Helical" evidence="3">
    <location>
        <begin position="324"/>
        <end position="341"/>
    </location>
</feature>
<feature type="domain" description="Glycosyl transferase CAP10" evidence="4">
    <location>
        <begin position="679"/>
        <end position="967"/>
    </location>
</feature>
<keyword evidence="3" id="KW-0472">Membrane</keyword>
<evidence type="ECO:0000256" key="1">
    <source>
        <dbReference type="ARBA" id="ARBA00010118"/>
    </source>
</evidence>
<dbReference type="EMBL" id="CP138587">
    <property type="protein sequence ID" value="WPH02682.1"/>
    <property type="molecule type" value="Genomic_DNA"/>
</dbReference>
<dbReference type="SMART" id="SM00672">
    <property type="entry name" value="CAP10"/>
    <property type="match status" value="1"/>
</dbReference>
<feature type="transmembrane region" description="Helical" evidence="3">
    <location>
        <begin position="250"/>
        <end position="277"/>
    </location>
</feature>
<keyword evidence="3" id="KW-0812">Transmembrane</keyword>
<evidence type="ECO:0000313" key="5">
    <source>
        <dbReference type="EMBL" id="WPH02682.1"/>
    </source>
</evidence>
<gene>
    <name evidence="5" type="ORF">R9X50_00554800</name>
</gene>
<accession>A0AAQ3M6C7</accession>
<feature type="transmembrane region" description="Helical" evidence="3">
    <location>
        <begin position="297"/>
        <end position="317"/>
    </location>
</feature>
<reference evidence="5 6" key="1">
    <citation type="submission" date="2023-11" db="EMBL/GenBank/DDBJ databases">
        <title>An acidophilic fungus is an integral part of prey digestion in a carnivorous sundew plant.</title>
        <authorList>
            <person name="Tsai I.J."/>
        </authorList>
    </citation>
    <scope>NUCLEOTIDE SEQUENCE [LARGE SCALE GENOMIC DNA]</scope>
    <source>
        <strain evidence="5">169a</strain>
    </source>
</reference>
<evidence type="ECO:0000259" key="4">
    <source>
        <dbReference type="SMART" id="SM00672"/>
    </source>
</evidence>
<evidence type="ECO:0000313" key="6">
    <source>
        <dbReference type="Proteomes" id="UP001303373"/>
    </source>
</evidence>
<feature type="transmembrane region" description="Helical" evidence="3">
    <location>
        <begin position="218"/>
        <end position="238"/>
    </location>
</feature>
<protein>
    <recommendedName>
        <fullName evidence="4">Glycosyl transferase CAP10 domain-containing protein</fullName>
    </recommendedName>
</protein>